<protein>
    <submittedName>
        <fullName evidence="1">Uncharacterized protein</fullName>
    </submittedName>
</protein>
<dbReference type="EMBL" id="BSEH01000022">
    <property type="protein sequence ID" value="GLJ56501.1"/>
    <property type="molecule type" value="Genomic_DNA"/>
</dbReference>
<gene>
    <name evidence="1" type="ORF">SUGI_1226290</name>
</gene>
<accession>A0AAD3RNU5</accession>
<dbReference type="Proteomes" id="UP001234787">
    <property type="component" value="Unassembled WGS sequence"/>
</dbReference>
<sequence>MSSRPAVMPCDDIISWLIYQADVENRLIKDDQEGKAAFKSRQKGVYPTINIHHPYRYAVALISRIYDEKDATHGLAPTAVQHSEICNYIQLVSHFIYASQGQHCKSSVSHSENPPLVLHVLVPAGQTLCLKCISGDGVKWQPSDRQFISTVKTYGSTDTRTTHKFGPLLIAPTYSLSSVSLHV</sequence>
<evidence type="ECO:0000313" key="2">
    <source>
        <dbReference type="Proteomes" id="UP001234787"/>
    </source>
</evidence>
<comment type="caution">
    <text evidence="1">The sequence shown here is derived from an EMBL/GenBank/DDBJ whole genome shotgun (WGS) entry which is preliminary data.</text>
</comment>
<proteinExistence type="predicted"/>
<reference evidence="1" key="1">
    <citation type="submission" date="2022-12" db="EMBL/GenBank/DDBJ databases">
        <title>Chromosome-Level Genome Assembly of Japanese Cedar (Cryptomeriajaponica D. Don).</title>
        <authorList>
            <person name="Fujino T."/>
            <person name="Yamaguchi K."/>
            <person name="Yokoyama T."/>
            <person name="Hamanaka T."/>
            <person name="Harazono Y."/>
            <person name="Kamada H."/>
            <person name="Kobayashi W."/>
            <person name="Ujino-Ihara T."/>
            <person name="Uchiyama K."/>
            <person name="Matsumoto A."/>
            <person name="Izuno A."/>
            <person name="Tsumura Y."/>
            <person name="Toyoda A."/>
            <person name="Shigenobu S."/>
            <person name="Moriguchi Y."/>
            <person name="Ueno S."/>
            <person name="Kasahara M."/>
        </authorList>
    </citation>
    <scope>NUCLEOTIDE SEQUENCE</scope>
</reference>
<keyword evidence="2" id="KW-1185">Reference proteome</keyword>
<dbReference type="AlphaFoldDB" id="A0AAD3RNU5"/>
<name>A0AAD3RNU5_CRYJA</name>
<organism evidence="1 2">
    <name type="scientific">Cryptomeria japonica</name>
    <name type="common">Japanese cedar</name>
    <name type="synonym">Cupressus japonica</name>
    <dbReference type="NCBI Taxonomy" id="3369"/>
    <lineage>
        <taxon>Eukaryota</taxon>
        <taxon>Viridiplantae</taxon>
        <taxon>Streptophyta</taxon>
        <taxon>Embryophyta</taxon>
        <taxon>Tracheophyta</taxon>
        <taxon>Spermatophyta</taxon>
        <taxon>Pinopsida</taxon>
        <taxon>Pinidae</taxon>
        <taxon>Conifers II</taxon>
        <taxon>Cupressales</taxon>
        <taxon>Cupressaceae</taxon>
        <taxon>Cryptomeria</taxon>
    </lineage>
</organism>
<evidence type="ECO:0000313" key="1">
    <source>
        <dbReference type="EMBL" id="GLJ56501.1"/>
    </source>
</evidence>